<dbReference type="PANTHER" id="PTHR35936">
    <property type="entry name" value="MEMBRANE-BOUND LYTIC MUREIN TRANSGLYCOSYLASE F"/>
    <property type="match status" value="1"/>
</dbReference>
<evidence type="ECO:0000313" key="5">
    <source>
        <dbReference type="EMBL" id="SFK76754.1"/>
    </source>
</evidence>
<evidence type="ECO:0000256" key="2">
    <source>
        <dbReference type="SAM" id="SignalP"/>
    </source>
</evidence>
<feature type="chain" id="PRO_5044542280" evidence="2">
    <location>
        <begin position="22"/>
        <end position="260"/>
    </location>
</feature>
<accession>A0A0F7D3R9</accession>
<dbReference type="EMBL" id="CP011366">
    <property type="protein sequence ID" value="AKG72965.1"/>
    <property type="molecule type" value="Genomic_DNA"/>
</dbReference>
<dbReference type="Gene3D" id="3.40.190.10">
    <property type="entry name" value="Periplasmic binding protein-like II"/>
    <property type="match status" value="2"/>
</dbReference>
<name>A0A0F7D3R9_9STAP</name>
<dbReference type="KEGG" id="shv:AAT16_01230"/>
<evidence type="ECO:0000313" key="6">
    <source>
        <dbReference type="Proteomes" id="UP000034029"/>
    </source>
</evidence>
<dbReference type="OrthoDB" id="8613538at2"/>
<reference evidence="6" key="2">
    <citation type="submission" date="2015-04" db="EMBL/GenBank/DDBJ databases">
        <title>Complete genome sequence of Salinicoccus halodurans strain H3B36, isolated from the Qaidam basin of China.</title>
        <authorList>
            <person name="Ma Y."/>
            <person name="Jiang K."/>
            <person name="Xue Y."/>
        </authorList>
    </citation>
    <scope>NUCLEOTIDE SEQUENCE [LARGE SCALE GENOMIC DNA]</scope>
    <source>
        <strain evidence="6">H3B36</strain>
    </source>
</reference>
<reference evidence="5 7" key="3">
    <citation type="submission" date="2016-10" db="EMBL/GenBank/DDBJ databases">
        <authorList>
            <person name="Varghese N."/>
            <person name="Submissions S."/>
        </authorList>
    </citation>
    <scope>NUCLEOTIDE SEQUENCE [LARGE SCALE GENOMIC DNA]</scope>
    <source>
        <strain evidence="5 7">CGMCC 1.6501</strain>
    </source>
</reference>
<feature type="signal peptide" evidence="2">
    <location>
        <begin position="1"/>
        <end position="21"/>
    </location>
</feature>
<proteinExistence type="predicted"/>
<evidence type="ECO:0000256" key="1">
    <source>
        <dbReference type="ARBA" id="ARBA00022729"/>
    </source>
</evidence>
<dbReference type="AlphaFoldDB" id="A0A0F7D3R9"/>
<dbReference type="SUPFAM" id="SSF53850">
    <property type="entry name" value="Periplasmic binding protein-like II"/>
    <property type="match status" value="1"/>
</dbReference>
<dbReference type="EMBL" id="FOTB01000003">
    <property type="protein sequence ID" value="SFK76754.1"/>
    <property type="molecule type" value="Genomic_DNA"/>
</dbReference>
<evidence type="ECO:0000259" key="3">
    <source>
        <dbReference type="SMART" id="SM00062"/>
    </source>
</evidence>
<evidence type="ECO:0000313" key="4">
    <source>
        <dbReference type="EMBL" id="AKG72965.1"/>
    </source>
</evidence>
<dbReference type="PROSITE" id="PS51257">
    <property type="entry name" value="PROKAR_LIPOPROTEIN"/>
    <property type="match status" value="1"/>
</dbReference>
<reference evidence="4 6" key="1">
    <citation type="journal article" date="2015" name="Int. J. Syst. Evol. Microbiol.">
        <title>Complete genome sequence of Salinicoccus halodurans H3B36, isolated from the Qaidam Basin in China.</title>
        <authorList>
            <person name="Jiang K."/>
            <person name="Xue Y."/>
            <person name="Ma Y."/>
        </authorList>
    </citation>
    <scope>NUCLEOTIDE SEQUENCE [LARGE SCALE GENOMIC DNA]</scope>
    <source>
        <strain evidence="4 6">H3B36</strain>
    </source>
</reference>
<organism evidence="5 7">
    <name type="scientific">Salinicoccus halodurans</name>
    <dbReference type="NCBI Taxonomy" id="407035"/>
    <lineage>
        <taxon>Bacteria</taxon>
        <taxon>Bacillati</taxon>
        <taxon>Bacillota</taxon>
        <taxon>Bacilli</taxon>
        <taxon>Bacillales</taxon>
        <taxon>Staphylococcaceae</taxon>
        <taxon>Salinicoccus</taxon>
    </lineage>
</organism>
<gene>
    <name evidence="4" type="ORF">AAT16_01230</name>
    <name evidence="5" type="ORF">SAMN05216235_1618</name>
</gene>
<dbReference type="RefSeq" id="WP_046789161.1">
    <property type="nucleotide sequence ID" value="NZ_CP011366.1"/>
</dbReference>
<keyword evidence="6" id="KW-1185">Reference proteome</keyword>
<keyword evidence="1 2" id="KW-0732">Signal</keyword>
<protein>
    <submittedName>
        <fullName evidence="5">Amino acid ABC transporter substrate-binding protein, PAAT family</fullName>
    </submittedName>
    <submittedName>
        <fullName evidence="4">Amino acid-binding protein</fullName>
    </submittedName>
</protein>
<feature type="domain" description="Solute-binding protein family 3/N-terminal" evidence="3">
    <location>
        <begin position="33"/>
        <end position="255"/>
    </location>
</feature>
<dbReference type="SMART" id="SM00062">
    <property type="entry name" value="PBPb"/>
    <property type="match status" value="1"/>
</dbReference>
<evidence type="ECO:0000313" key="7">
    <source>
        <dbReference type="Proteomes" id="UP000183090"/>
    </source>
</evidence>
<dbReference type="InterPro" id="IPR001638">
    <property type="entry name" value="Solute-binding_3/MltF_N"/>
</dbReference>
<dbReference type="Proteomes" id="UP000034029">
    <property type="component" value="Chromosome"/>
</dbReference>
<sequence length="260" mass="28571">MKKWMILVAAALMVLSGCSNGEDGASASENEKVIKIGSSPNGYPTSFQEDGEMKGFNVDIYNAIFDALGYEIEWVLTDWTGVLANLDTGNIDTASNFALTPERGEKYIFTDPYYHSKAAIAVAPENEEIKSVEDIEGADVGTILGTNFQNVLNEQYPDHGGNIVDYENNEVVYRDVGAGKLDAYIFGREQLLAMINDKDIPLKIAGEPFGSQPVGLPFKDTEENRALIEDINEVIEQLKADGTLTGISEDWYGEDIFTEE</sequence>
<dbReference type="Pfam" id="PF00497">
    <property type="entry name" value="SBP_bac_3"/>
    <property type="match status" value="1"/>
</dbReference>
<dbReference type="PANTHER" id="PTHR35936:SF19">
    <property type="entry name" value="AMINO-ACID-BINDING PROTEIN YXEM-RELATED"/>
    <property type="match status" value="1"/>
</dbReference>
<dbReference type="Proteomes" id="UP000183090">
    <property type="component" value="Unassembled WGS sequence"/>
</dbReference>